<dbReference type="InterPro" id="IPR012854">
    <property type="entry name" value="Cu_amine_oxidase-like_N"/>
</dbReference>
<protein>
    <recommendedName>
        <fullName evidence="3">Copper amine oxidase-like N-terminal domain-containing protein</fullName>
    </recommendedName>
</protein>
<gene>
    <name evidence="4" type="ORF">SDC9_64642</name>
</gene>
<feature type="compositionally biased region" description="Polar residues" evidence="2">
    <location>
        <begin position="31"/>
        <end position="44"/>
    </location>
</feature>
<dbReference type="EMBL" id="VSSQ01002945">
    <property type="protein sequence ID" value="MPM18236.1"/>
    <property type="molecule type" value="Genomic_DNA"/>
</dbReference>
<feature type="region of interest" description="Disordered" evidence="2">
    <location>
        <begin position="26"/>
        <end position="74"/>
    </location>
</feature>
<evidence type="ECO:0000313" key="4">
    <source>
        <dbReference type="EMBL" id="MPM18236.1"/>
    </source>
</evidence>
<reference evidence="4" key="1">
    <citation type="submission" date="2019-08" db="EMBL/GenBank/DDBJ databases">
        <authorList>
            <person name="Kucharzyk K."/>
            <person name="Murdoch R.W."/>
            <person name="Higgins S."/>
            <person name="Loffler F."/>
        </authorList>
    </citation>
    <scope>NUCLEOTIDE SEQUENCE</scope>
</reference>
<comment type="caution">
    <text evidence="4">The sequence shown here is derived from an EMBL/GenBank/DDBJ whole genome shotgun (WGS) entry which is preliminary data.</text>
</comment>
<evidence type="ECO:0000259" key="3">
    <source>
        <dbReference type="Pfam" id="PF07833"/>
    </source>
</evidence>
<feature type="domain" description="Copper amine oxidase-like N-terminal" evidence="3">
    <location>
        <begin position="191"/>
        <end position="294"/>
    </location>
</feature>
<feature type="compositionally biased region" description="Acidic residues" evidence="2">
    <location>
        <begin position="45"/>
        <end position="64"/>
    </location>
</feature>
<organism evidence="4">
    <name type="scientific">bioreactor metagenome</name>
    <dbReference type="NCBI Taxonomy" id="1076179"/>
    <lineage>
        <taxon>unclassified sequences</taxon>
        <taxon>metagenomes</taxon>
        <taxon>ecological metagenomes</taxon>
    </lineage>
</organism>
<feature type="coiled-coil region" evidence="1">
    <location>
        <begin position="81"/>
        <end position="148"/>
    </location>
</feature>
<accession>A0A644XPW2</accession>
<keyword evidence="1" id="KW-0175">Coiled coil</keyword>
<evidence type="ECO:0000256" key="2">
    <source>
        <dbReference type="SAM" id="MobiDB-lite"/>
    </source>
</evidence>
<dbReference type="SUPFAM" id="SSF55383">
    <property type="entry name" value="Copper amine oxidase, domain N"/>
    <property type="match status" value="1"/>
</dbReference>
<dbReference type="Pfam" id="PF07833">
    <property type="entry name" value="Cu_amine_oxidN1"/>
    <property type="match status" value="1"/>
</dbReference>
<proteinExistence type="predicted"/>
<dbReference type="Gene3D" id="3.30.457.10">
    <property type="entry name" value="Copper amine oxidase-like, N-terminal domain"/>
    <property type="match status" value="1"/>
</dbReference>
<evidence type="ECO:0000256" key="1">
    <source>
        <dbReference type="SAM" id="Coils"/>
    </source>
</evidence>
<sequence>MKSINKIALILALLMTLVFPTVAFGEDLDGETNNTTDETQVSSEVDQDADVETDEDIEDEEVVEEGNGKGKGNSKVWKEAKAAVEAEKDDIEALKDGIEDELEALETSLEAAEALGDEAAIADIKLQLEAKKLEMNEYKVQMKVKIQEMQEIVRNKYTQEELEALQEVSLRFDSIENVDVIPVENVLFKKGNAKFDTPPVIKEGRTLIPVRAVSEALGAKVEYDDVEKIVTITKDEKVVVFSLTEGTVTVNEETVEIDVPAEVMNNRTMVPLRFIAEQLELSVEWDQETQTINID</sequence>
<dbReference type="AlphaFoldDB" id="A0A644XPW2"/>
<name>A0A644XPW2_9ZZZZ</name>
<dbReference type="InterPro" id="IPR036582">
    <property type="entry name" value="Mao_N_sf"/>
</dbReference>